<evidence type="ECO:0000313" key="8">
    <source>
        <dbReference type="Proteomes" id="UP001216907"/>
    </source>
</evidence>
<dbReference type="SUPFAM" id="SSF47741">
    <property type="entry name" value="CO dehydrogenase ISP C-domain like"/>
    <property type="match status" value="1"/>
</dbReference>
<keyword evidence="4" id="KW-0408">Iron</keyword>
<dbReference type="EMBL" id="JARRAG010000002">
    <property type="protein sequence ID" value="MDG3007803.1"/>
    <property type="molecule type" value="Genomic_DNA"/>
</dbReference>
<comment type="caution">
    <text evidence="7">The sequence shown here is derived from an EMBL/GenBank/DDBJ whole genome shotgun (WGS) entry which is preliminary data.</text>
</comment>
<dbReference type="InterPro" id="IPR001041">
    <property type="entry name" value="2Fe-2S_ferredoxin-type"/>
</dbReference>
<dbReference type="InterPro" id="IPR002888">
    <property type="entry name" value="2Fe-2S-bd"/>
</dbReference>
<dbReference type="InterPro" id="IPR051452">
    <property type="entry name" value="Diverse_Oxidoreductases"/>
</dbReference>
<name>A0ABT6FJN7_9BACT</name>
<evidence type="ECO:0000313" key="7">
    <source>
        <dbReference type="EMBL" id="MDG3007803.1"/>
    </source>
</evidence>
<evidence type="ECO:0000256" key="1">
    <source>
        <dbReference type="ARBA" id="ARBA00022714"/>
    </source>
</evidence>
<dbReference type="Proteomes" id="UP001216907">
    <property type="component" value="Unassembled WGS sequence"/>
</dbReference>
<dbReference type="Pfam" id="PF01799">
    <property type="entry name" value="Fer2_2"/>
    <property type="match status" value="1"/>
</dbReference>
<evidence type="ECO:0000256" key="5">
    <source>
        <dbReference type="ARBA" id="ARBA00023014"/>
    </source>
</evidence>
<dbReference type="PROSITE" id="PS51085">
    <property type="entry name" value="2FE2S_FER_2"/>
    <property type="match status" value="1"/>
</dbReference>
<protein>
    <submittedName>
        <fullName evidence="7">(2Fe-2S)-binding protein</fullName>
    </submittedName>
</protein>
<proteinExistence type="predicted"/>
<dbReference type="InterPro" id="IPR036010">
    <property type="entry name" value="2Fe-2S_ferredoxin-like_sf"/>
</dbReference>
<gene>
    <name evidence="7" type="ORF">PZE19_28910</name>
</gene>
<keyword evidence="8" id="KW-1185">Reference proteome</keyword>
<dbReference type="Gene3D" id="1.10.150.120">
    <property type="entry name" value="[2Fe-2S]-binding domain"/>
    <property type="match status" value="1"/>
</dbReference>
<evidence type="ECO:0000256" key="4">
    <source>
        <dbReference type="ARBA" id="ARBA00023004"/>
    </source>
</evidence>
<dbReference type="InterPro" id="IPR012675">
    <property type="entry name" value="Beta-grasp_dom_sf"/>
</dbReference>
<evidence type="ECO:0000256" key="2">
    <source>
        <dbReference type="ARBA" id="ARBA00022723"/>
    </source>
</evidence>
<dbReference type="PANTHER" id="PTHR44379:SF2">
    <property type="entry name" value="BLR6218 PROTEIN"/>
    <property type="match status" value="1"/>
</dbReference>
<dbReference type="InterPro" id="IPR036884">
    <property type="entry name" value="2Fe-2S-bd_dom_sf"/>
</dbReference>
<dbReference type="Pfam" id="PF00111">
    <property type="entry name" value="Fer2"/>
    <property type="match status" value="1"/>
</dbReference>
<evidence type="ECO:0000256" key="3">
    <source>
        <dbReference type="ARBA" id="ARBA00023002"/>
    </source>
</evidence>
<dbReference type="InterPro" id="IPR006058">
    <property type="entry name" value="2Fe2S_fd_BS"/>
</dbReference>
<feature type="domain" description="2Fe-2S ferredoxin-type" evidence="6">
    <location>
        <begin position="5"/>
        <end position="81"/>
    </location>
</feature>
<evidence type="ECO:0000259" key="6">
    <source>
        <dbReference type="PROSITE" id="PS51085"/>
    </source>
</evidence>
<dbReference type="RefSeq" id="WP_277864075.1">
    <property type="nucleotide sequence ID" value="NZ_JARRAG010000002.1"/>
</dbReference>
<dbReference type="CDD" id="cd00207">
    <property type="entry name" value="fer2"/>
    <property type="match status" value="1"/>
</dbReference>
<keyword evidence="2" id="KW-0479">Metal-binding</keyword>
<keyword evidence="1" id="KW-0001">2Fe-2S</keyword>
<dbReference type="SUPFAM" id="SSF54292">
    <property type="entry name" value="2Fe-2S ferredoxin-like"/>
    <property type="match status" value="1"/>
</dbReference>
<keyword evidence="3" id="KW-0560">Oxidoreductase</keyword>
<reference evidence="7 8" key="1">
    <citation type="submission" date="2023-03" db="EMBL/GenBank/DDBJ databases">
        <title>Paludisphaera mucosa sp. nov. a novel planctomycete from northern fen.</title>
        <authorList>
            <person name="Ivanova A."/>
        </authorList>
    </citation>
    <scope>NUCLEOTIDE SEQUENCE [LARGE SCALE GENOMIC DNA]</scope>
    <source>
        <strain evidence="7 8">Pla2</strain>
    </source>
</reference>
<dbReference type="Gene3D" id="3.10.20.30">
    <property type="match status" value="1"/>
</dbReference>
<sequence length="161" mass="16954">MGAEAAIRFTVNGREKSVETDPDRTLLEFLREDLGLLGTKYGCGEGQCGACSVLVDGRRMNACRTAVSKVSGRSVVTIEGLAKGEALHPVQQAFLEVGAYQCGFCTAGMIVAAVALLDANPAPSDVEIVAGMDRNLCRCCSYPKIVRAVRRAVELTGGGAR</sequence>
<dbReference type="PANTHER" id="PTHR44379">
    <property type="entry name" value="OXIDOREDUCTASE WITH IRON-SULFUR SUBUNIT"/>
    <property type="match status" value="1"/>
</dbReference>
<dbReference type="PROSITE" id="PS00197">
    <property type="entry name" value="2FE2S_FER_1"/>
    <property type="match status" value="1"/>
</dbReference>
<accession>A0ABT6FJN7</accession>
<keyword evidence="5" id="KW-0411">Iron-sulfur</keyword>
<organism evidence="7 8">
    <name type="scientific">Paludisphaera mucosa</name>
    <dbReference type="NCBI Taxonomy" id="3030827"/>
    <lineage>
        <taxon>Bacteria</taxon>
        <taxon>Pseudomonadati</taxon>
        <taxon>Planctomycetota</taxon>
        <taxon>Planctomycetia</taxon>
        <taxon>Isosphaerales</taxon>
        <taxon>Isosphaeraceae</taxon>
        <taxon>Paludisphaera</taxon>
    </lineage>
</organism>